<evidence type="ECO:0000313" key="1">
    <source>
        <dbReference type="EMBL" id="KAH3715096.1"/>
    </source>
</evidence>
<reference evidence="1" key="2">
    <citation type="submission" date="2020-11" db="EMBL/GenBank/DDBJ databases">
        <authorList>
            <person name="McCartney M.A."/>
            <person name="Auch B."/>
            <person name="Kono T."/>
            <person name="Mallez S."/>
            <person name="Becker A."/>
            <person name="Gohl D.M."/>
            <person name="Silverstein K.A.T."/>
            <person name="Koren S."/>
            <person name="Bechman K.B."/>
            <person name="Herman A."/>
            <person name="Abrahante J.E."/>
            <person name="Garbe J."/>
        </authorList>
    </citation>
    <scope>NUCLEOTIDE SEQUENCE</scope>
    <source>
        <strain evidence="1">Duluth1</strain>
        <tissue evidence="1">Whole animal</tissue>
    </source>
</reference>
<reference evidence="1" key="1">
    <citation type="journal article" date="2019" name="bioRxiv">
        <title>The Genome of the Zebra Mussel, Dreissena polymorpha: A Resource for Invasive Species Research.</title>
        <authorList>
            <person name="McCartney M.A."/>
            <person name="Auch B."/>
            <person name="Kono T."/>
            <person name="Mallez S."/>
            <person name="Zhang Y."/>
            <person name="Obille A."/>
            <person name="Becker A."/>
            <person name="Abrahante J.E."/>
            <person name="Garbe J."/>
            <person name="Badalamenti J.P."/>
            <person name="Herman A."/>
            <person name="Mangelson H."/>
            <person name="Liachko I."/>
            <person name="Sullivan S."/>
            <person name="Sone E.D."/>
            <person name="Koren S."/>
            <person name="Silverstein K.A.T."/>
            <person name="Beckman K.B."/>
            <person name="Gohl D.M."/>
        </authorList>
    </citation>
    <scope>NUCLEOTIDE SEQUENCE</scope>
    <source>
        <strain evidence="1">Duluth1</strain>
        <tissue evidence="1">Whole animal</tissue>
    </source>
</reference>
<dbReference type="Proteomes" id="UP000828390">
    <property type="component" value="Unassembled WGS sequence"/>
</dbReference>
<comment type="caution">
    <text evidence="1">The sequence shown here is derived from an EMBL/GenBank/DDBJ whole genome shotgun (WGS) entry which is preliminary data.</text>
</comment>
<protein>
    <recommendedName>
        <fullName evidence="3">Ig-like domain-containing protein</fullName>
    </recommendedName>
</protein>
<organism evidence="1 2">
    <name type="scientific">Dreissena polymorpha</name>
    <name type="common">Zebra mussel</name>
    <name type="synonym">Mytilus polymorpha</name>
    <dbReference type="NCBI Taxonomy" id="45954"/>
    <lineage>
        <taxon>Eukaryota</taxon>
        <taxon>Metazoa</taxon>
        <taxon>Spiralia</taxon>
        <taxon>Lophotrochozoa</taxon>
        <taxon>Mollusca</taxon>
        <taxon>Bivalvia</taxon>
        <taxon>Autobranchia</taxon>
        <taxon>Heteroconchia</taxon>
        <taxon>Euheterodonta</taxon>
        <taxon>Imparidentia</taxon>
        <taxon>Neoheterodontei</taxon>
        <taxon>Myida</taxon>
        <taxon>Dreissenoidea</taxon>
        <taxon>Dreissenidae</taxon>
        <taxon>Dreissena</taxon>
    </lineage>
</organism>
<dbReference type="AlphaFoldDB" id="A0A9D4C0U3"/>
<gene>
    <name evidence="1" type="ORF">DPMN_057802</name>
</gene>
<proteinExistence type="predicted"/>
<evidence type="ECO:0008006" key="3">
    <source>
        <dbReference type="Google" id="ProtNLM"/>
    </source>
</evidence>
<evidence type="ECO:0000313" key="2">
    <source>
        <dbReference type="Proteomes" id="UP000828390"/>
    </source>
</evidence>
<name>A0A9D4C0U3_DREPO</name>
<dbReference type="EMBL" id="JAIWYP010000013">
    <property type="protein sequence ID" value="KAH3715096.1"/>
    <property type="molecule type" value="Genomic_DNA"/>
</dbReference>
<accession>A0A9D4C0U3</accession>
<sequence>MSTPVNLTSVLLTPNAQTFPKYNEPSIYTCITSTTKPGAAIHWFEDVHNITDIAGRGKKIEHFSSRFHSNCVY</sequence>
<keyword evidence="2" id="KW-1185">Reference proteome</keyword>